<evidence type="ECO:0000256" key="8">
    <source>
        <dbReference type="ARBA" id="ARBA00049348"/>
    </source>
</evidence>
<keyword evidence="7 9" id="KW-0234">DNA repair</keyword>
<keyword evidence="3 9" id="KW-0963">Cytoplasm</keyword>
<evidence type="ECO:0000256" key="9">
    <source>
        <dbReference type="HAMAP-Rule" id="MF_00772"/>
    </source>
</evidence>
<comment type="subcellular location">
    <subcellularLocation>
        <location evidence="9">Cytoplasm</location>
    </subcellularLocation>
</comment>
<dbReference type="InterPro" id="IPR023546">
    <property type="entry name" value="MGMT"/>
</dbReference>
<dbReference type="GO" id="GO:0003908">
    <property type="term" value="F:methylated-DNA-[protein]-cysteine S-methyltransferase activity"/>
    <property type="evidence" value="ECO:0007669"/>
    <property type="project" value="UniProtKB-UniRule"/>
</dbReference>
<dbReference type="EC" id="2.1.1.63" evidence="9"/>
<dbReference type="PANTHER" id="PTHR10815">
    <property type="entry name" value="METHYLATED-DNA--PROTEIN-CYSTEINE METHYLTRANSFERASE"/>
    <property type="match status" value="1"/>
</dbReference>
<keyword evidence="5 9" id="KW-0808">Transferase</keyword>
<keyword evidence="4 9" id="KW-0489">Methyltransferase</keyword>
<comment type="catalytic activity">
    <reaction evidence="8 9">
        <text>a 6-O-methyl-2'-deoxyguanosine in DNA + L-cysteinyl-[protein] = S-methyl-L-cysteinyl-[protein] + a 2'-deoxyguanosine in DNA</text>
        <dbReference type="Rhea" id="RHEA:24000"/>
        <dbReference type="Rhea" id="RHEA-COMP:10131"/>
        <dbReference type="Rhea" id="RHEA-COMP:10132"/>
        <dbReference type="Rhea" id="RHEA-COMP:11367"/>
        <dbReference type="Rhea" id="RHEA-COMP:11368"/>
        <dbReference type="ChEBI" id="CHEBI:29950"/>
        <dbReference type="ChEBI" id="CHEBI:82612"/>
        <dbReference type="ChEBI" id="CHEBI:85445"/>
        <dbReference type="ChEBI" id="CHEBI:85448"/>
        <dbReference type="EC" id="2.1.1.63"/>
    </reaction>
</comment>
<proteinExistence type="inferred from homology"/>
<evidence type="ECO:0000256" key="2">
    <source>
        <dbReference type="ARBA" id="ARBA00008711"/>
    </source>
</evidence>
<dbReference type="PANTHER" id="PTHR10815:SF5">
    <property type="entry name" value="METHYLATED-DNA--PROTEIN-CYSTEINE METHYLTRANSFERASE"/>
    <property type="match status" value="1"/>
</dbReference>
<dbReference type="Pfam" id="PF02870">
    <property type="entry name" value="Methyltransf_1N"/>
    <property type="match status" value="1"/>
</dbReference>
<dbReference type="FunFam" id="1.10.10.10:FF:000214">
    <property type="entry name" value="Methylated-DNA--protein-cysteine methyltransferase"/>
    <property type="match status" value="1"/>
</dbReference>
<evidence type="ECO:0000256" key="4">
    <source>
        <dbReference type="ARBA" id="ARBA00022603"/>
    </source>
</evidence>
<sequence length="169" mass="18107">MTFHAQHLSIDSPVGTLRLATDGQHLTAVYFSEHRHAPQDLGEEVGEVDAPPVLQEAARQLREYFAGTRTDFDLPLSAAGTDFQQRVWGALARIPYGTTCSYRQLADAVGSPGAARAAGMANGRNPISIVVPCHRVVGASGAITGYGGGVERKQVLLDLERRVAGDLLW</sequence>
<dbReference type="Gene3D" id="3.30.160.70">
    <property type="entry name" value="Methylated DNA-protein cysteine methyltransferase domain"/>
    <property type="match status" value="1"/>
</dbReference>
<gene>
    <name evidence="12" type="ORF">FY030_01790</name>
</gene>
<name>A0A5J6V2T4_9MICO</name>
<evidence type="ECO:0000256" key="7">
    <source>
        <dbReference type="ARBA" id="ARBA00023204"/>
    </source>
</evidence>
<dbReference type="InterPro" id="IPR036631">
    <property type="entry name" value="MGMT_N_sf"/>
</dbReference>
<dbReference type="NCBIfam" id="TIGR00589">
    <property type="entry name" value="ogt"/>
    <property type="match status" value="1"/>
</dbReference>
<evidence type="ECO:0000256" key="6">
    <source>
        <dbReference type="ARBA" id="ARBA00022763"/>
    </source>
</evidence>
<dbReference type="SUPFAM" id="SSF46767">
    <property type="entry name" value="Methylated DNA-protein cysteine methyltransferase, C-terminal domain"/>
    <property type="match status" value="1"/>
</dbReference>
<keyword evidence="6 9" id="KW-0227">DNA damage</keyword>
<comment type="catalytic activity">
    <reaction evidence="1 9">
        <text>a 4-O-methyl-thymidine in DNA + L-cysteinyl-[protein] = a thymidine in DNA + S-methyl-L-cysteinyl-[protein]</text>
        <dbReference type="Rhea" id="RHEA:53428"/>
        <dbReference type="Rhea" id="RHEA-COMP:10131"/>
        <dbReference type="Rhea" id="RHEA-COMP:10132"/>
        <dbReference type="Rhea" id="RHEA-COMP:13555"/>
        <dbReference type="Rhea" id="RHEA-COMP:13556"/>
        <dbReference type="ChEBI" id="CHEBI:29950"/>
        <dbReference type="ChEBI" id="CHEBI:82612"/>
        <dbReference type="ChEBI" id="CHEBI:137386"/>
        <dbReference type="ChEBI" id="CHEBI:137387"/>
        <dbReference type="EC" id="2.1.1.63"/>
    </reaction>
</comment>
<dbReference type="CDD" id="cd06445">
    <property type="entry name" value="ATase"/>
    <property type="match status" value="1"/>
</dbReference>
<keyword evidence="13" id="KW-1185">Reference proteome</keyword>
<evidence type="ECO:0000259" key="11">
    <source>
        <dbReference type="Pfam" id="PF02870"/>
    </source>
</evidence>
<dbReference type="KEGG" id="serw:FY030_01790"/>
<reference evidence="12 13" key="1">
    <citation type="submission" date="2019-09" db="EMBL/GenBank/DDBJ databases">
        <title>Serinicoccus pratensis sp. nov., isolated from meadow soil.</title>
        <authorList>
            <person name="Zhang W."/>
        </authorList>
    </citation>
    <scope>NUCLEOTIDE SEQUENCE [LARGE SCALE GENOMIC DNA]</scope>
    <source>
        <strain evidence="12 13">W204</strain>
    </source>
</reference>
<feature type="domain" description="Methylguanine DNA methyltransferase ribonuclease-like" evidence="11">
    <location>
        <begin position="10"/>
        <end position="77"/>
    </location>
</feature>
<evidence type="ECO:0000313" key="12">
    <source>
        <dbReference type="EMBL" id="QFG67624.1"/>
    </source>
</evidence>
<dbReference type="GO" id="GO:0005737">
    <property type="term" value="C:cytoplasm"/>
    <property type="evidence" value="ECO:0007669"/>
    <property type="project" value="UniProtKB-SubCell"/>
</dbReference>
<dbReference type="SUPFAM" id="SSF53155">
    <property type="entry name" value="Methylated DNA-protein cysteine methyltransferase domain"/>
    <property type="match status" value="1"/>
</dbReference>
<dbReference type="Gene3D" id="1.10.10.10">
    <property type="entry name" value="Winged helix-like DNA-binding domain superfamily/Winged helix DNA-binding domain"/>
    <property type="match status" value="1"/>
</dbReference>
<comment type="function">
    <text evidence="9">Involved in the cellular defense against the biological effects of O6-methylguanine (O6-MeG) and O4-methylthymine (O4-MeT) in DNA. Repairs the methylated nucleobase in DNA by stoichiometrically transferring the methyl group to a cysteine residue in the enzyme. This is a suicide reaction: the enzyme is irreversibly inactivated.</text>
</comment>
<dbReference type="OrthoDB" id="9802228at2"/>
<dbReference type="InterPro" id="IPR001497">
    <property type="entry name" value="MethylDNA_cys_MeTrfase_AS"/>
</dbReference>
<organism evidence="12 13">
    <name type="scientific">Ornithinimicrobium pratense</name>
    <dbReference type="NCBI Taxonomy" id="2593973"/>
    <lineage>
        <taxon>Bacteria</taxon>
        <taxon>Bacillati</taxon>
        <taxon>Actinomycetota</taxon>
        <taxon>Actinomycetes</taxon>
        <taxon>Micrococcales</taxon>
        <taxon>Ornithinimicrobiaceae</taxon>
        <taxon>Ornithinimicrobium</taxon>
    </lineage>
</organism>
<dbReference type="AlphaFoldDB" id="A0A5J6V2T4"/>
<feature type="active site" description="Nucleophile; methyl group acceptor" evidence="9">
    <location>
        <position position="133"/>
    </location>
</feature>
<dbReference type="EMBL" id="CP044427">
    <property type="protein sequence ID" value="QFG67624.1"/>
    <property type="molecule type" value="Genomic_DNA"/>
</dbReference>
<dbReference type="InterPro" id="IPR014048">
    <property type="entry name" value="MethylDNA_cys_MeTrfase_DNA-bd"/>
</dbReference>
<dbReference type="PROSITE" id="PS00374">
    <property type="entry name" value="MGMT"/>
    <property type="match status" value="1"/>
</dbReference>
<protein>
    <recommendedName>
        <fullName evidence="9">Methylated-DNA--protein-cysteine methyltransferase</fullName>
        <ecNumber evidence="9">2.1.1.63</ecNumber>
    </recommendedName>
    <alternativeName>
        <fullName evidence="9">6-O-methylguanine-DNA methyltransferase</fullName>
        <shortName evidence="9">MGMT</shortName>
    </alternativeName>
    <alternativeName>
        <fullName evidence="9">O-6-methylguanine-DNA-alkyltransferase</fullName>
    </alternativeName>
</protein>
<dbReference type="GO" id="GO:0006307">
    <property type="term" value="P:DNA alkylation repair"/>
    <property type="evidence" value="ECO:0007669"/>
    <property type="project" value="UniProtKB-UniRule"/>
</dbReference>
<dbReference type="GO" id="GO:0032259">
    <property type="term" value="P:methylation"/>
    <property type="evidence" value="ECO:0007669"/>
    <property type="project" value="UniProtKB-KW"/>
</dbReference>
<evidence type="ECO:0000256" key="5">
    <source>
        <dbReference type="ARBA" id="ARBA00022679"/>
    </source>
</evidence>
<accession>A0A5J6V2T4</accession>
<evidence type="ECO:0000256" key="1">
    <source>
        <dbReference type="ARBA" id="ARBA00001286"/>
    </source>
</evidence>
<dbReference type="HAMAP" id="MF_00772">
    <property type="entry name" value="OGT"/>
    <property type="match status" value="1"/>
</dbReference>
<dbReference type="Proteomes" id="UP000326546">
    <property type="component" value="Chromosome"/>
</dbReference>
<dbReference type="InterPro" id="IPR036217">
    <property type="entry name" value="MethylDNA_cys_MeTrfase_DNAb"/>
</dbReference>
<evidence type="ECO:0000313" key="13">
    <source>
        <dbReference type="Proteomes" id="UP000326546"/>
    </source>
</evidence>
<feature type="domain" description="Methylated-DNA-[protein]-cysteine S-methyltransferase DNA binding" evidence="10">
    <location>
        <begin position="82"/>
        <end position="161"/>
    </location>
</feature>
<comment type="miscellaneous">
    <text evidence="9">This enzyme catalyzes only one turnover and therefore is not strictly catalytic. According to one definition, an enzyme is a biocatalyst that acts repeatedly and over many reaction cycles.</text>
</comment>
<dbReference type="InterPro" id="IPR008332">
    <property type="entry name" value="MethylG_MeTrfase_N"/>
</dbReference>
<evidence type="ECO:0000256" key="3">
    <source>
        <dbReference type="ARBA" id="ARBA00022490"/>
    </source>
</evidence>
<dbReference type="Pfam" id="PF01035">
    <property type="entry name" value="DNA_binding_1"/>
    <property type="match status" value="1"/>
</dbReference>
<evidence type="ECO:0000259" key="10">
    <source>
        <dbReference type="Pfam" id="PF01035"/>
    </source>
</evidence>
<dbReference type="RefSeq" id="WP_158060021.1">
    <property type="nucleotide sequence ID" value="NZ_CP044427.1"/>
</dbReference>
<comment type="similarity">
    <text evidence="2 9">Belongs to the MGMT family.</text>
</comment>
<dbReference type="InterPro" id="IPR036388">
    <property type="entry name" value="WH-like_DNA-bd_sf"/>
</dbReference>